<comment type="caution">
    <text evidence="2">The sequence shown here is derived from an EMBL/GenBank/DDBJ whole genome shotgun (WGS) entry which is preliminary data.</text>
</comment>
<dbReference type="Proteomes" id="UP000029273">
    <property type="component" value="Unassembled WGS sequence"/>
</dbReference>
<dbReference type="AlphaFoldDB" id="A0A1A6C0G7"/>
<name>A0A1A6C0G7_9GAMM</name>
<keyword evidence="1" id="KW-0175">Coiled coil</keyword>
<accession>A0A1A6C0G7</accession>
<dbReference type="STRING" id="160660.BJI67_14060"/>
<dbReference type="EMBL" id="JQSG02000006">
    <property type="protein sequence ID" value="OBS08051.1"/>
    <property type="molecule type" value="Genomic_DNA"/>
</dbReference>
<organism evidence="2 3">
    <name type="scientific">Acidihalobacter prosperus</name>
    <dbReference type="NCBI Taxonomy" id="160660"/>
    <lineage>
        <taxon>Bacteria</taxon>
        <taxon>Pseudomonadati</taxon>
        <taxon>Pseudomonadota</taxon>
        <taxon>Gammaproteobacteria</taxon>
        <taxon>Chromatiales</taxon>
        <taxon>Ectothiorhodospiraceae</taxon>
        <taxon>Acidihalobacter</taxon>
    </lineage>
</organism>
<protein>
    <recommendedName>
        <fullName evidence="4">TIGR02449 family protein</fullName>
    </recommendedName>
</protein>
<evidence type="ECO:0000256" key="1">
    <source>
        <dbReference type="SAM" id="Coils"/>
    </source>
</evidence>
<dbReference type="NCBIfam" id="TIGR02449">
    <property type="entry name" value="TIGR02449 family protein"/>
    <property type="match status" value="1"/>
</dbReference>
<keyword evidence="3" id="KW-1185">Reference proteome</keyword>
<reference evidence="2 3" key="1">
    <citation type="journal article" date="2014" name="Genome Announc.">
        <title>Draft Genome Sequence of the Iron-Oxidizing, Acidophilic, and Halotolerant 'Thiobacillus prosperus' Type Strain DSM 5130.</title>
        <authorList>
            <person name="Ossandon F.J."/>
            <person name="Cardenas J.P."/>
            <person name="Corbett M."/>
            <person name="Quatrini R."/>
            <person name="Holmes D.S."/>
            <person name="Watkin E."/>
        </authorList>
    </citation>
    <scope>NUCLEOTIDE SEQUENCE [LARGE SCALE GENOMIC DNA]</scope>
    <source>
        <strain evidence="2 3">DSM 5130</strain>
    </source>
</reference>
<evidence type="ECO:0000313" key="3">
    <source>
        <dbReference type="Proteomes" id="UP000029273"/>
    </source>
</evidence>
<dbReference type="InterPro" id="IPR012662">
    <property type="entry name" value="CHP02449"/>
</dbReference>
<feature type="coiled-coil region" evidence="1">
    <location>
        <begin position="26"/>
        <end position="88"/>
    </location>
</feature>
<evidence type="ECO:0008006" key="4">
    <source>
        <dbReference type="Google" id="ProtNLM"/>
    </source>
</evidence>
<proteinExistence type="predicted"/>
<sequence>MTLFGGHAYIWRMSDTPSTAGYENALRELERRVIALTALCEQQHKENLALKRQLQTLQHERSGLIEKHELAKHRVEAMIGRLKNLEEMP</sequence>
<evidence type="ECO:0000313" key="2">
    <source>
        <dbReference type="EMBL" id="OBS08051.1"/>
    </source>
</evidence>
<gene>
    <name evidence="2" type="ORF">Thpro_022301</name>
</gene>